<dbReference type="PANTHER" id="PTHR43329">
    <property type="entry name" value="EPOXIDE HYDROLASE"/>
    <property type="match status" value="1"/>
</dbReference>
<dbReference type="PRINTS" id="PR00412">
    <property type="entry name" value="EPOXHYDRLASE"/>
</dbReference>
<feature type="domain" description="AB hydrolase-1" evidence="2">
    <location>
        <begin position="54"/>
        <end position="310"/>
    </location>
</feature>
<dbReference type="Proteomes" id="UP000465361">
    <property type="component" value="Unassembled WGS sequence"/>
</dbReference>
<evidence type="ECO:0000313" key="4">
    <source>
        <dbReference type="Proteomes" id="UP000465361"/>
    </source>
</evidence>
<dbReference type="Gene3D" id="3.40.50.1820">
    <property type="entry name" value="alpha/beta hydrolase"/>
    <property type="match status" value="1"/>
</dbReference>
<accession>A0A7I9XYS2</accession>
<gene>
    <name evidence="3" type="primary">ephC</name>
    <name evidence="3" type="ORF">MBOT_23340</name>
</gene>
<dbReference type="InterPro" id="IPR029058">
    <property type="entry name" value="AB_hydrolase_fold"/>
</dbReference>
<evidence type="ECO:0000259" key="2">
    <source>
        <dbReference type="Pfam" id="PF00561"/>
    </source>
</evidence>
<evidence type="ECO:0000256" key="1">
    <source>
        <dbReference type="ARBA" id="ARBA00022801"/>
    </source>
</evidence>
<name>A0A7I9XYS2_9MYCO</name>
<dbReference type="InterPro" id="IPR000639">
    <property type="entry name" value="Epox_hydrolase-like"/>
</dbReference>
<dbReference type="EMBL" id="BLKW01000004">
    <property type="protein sequence ID" value="GFG74969.1"/>
    <property type="molecule type" value="Genomic_DNA"/>
</dbReference>
<dbReference type="Pfam" id="PF00561">
    <property type="entry name" value="Abhydrolase_1"/>
    <property type="match status" value="1"/>
</dbReference>
<reference evidence="3 4" key="1">
    <citation type="journal article" date="2019" name="Emerg. Microbes Infect.">
        <title>Comprehensive subspecies identification of 175 nontuberculous mycobacteria species based on 7547 genomic profiles.</title>
        <authorList>
            <person name="Matsumoto Y."/>
            <person name="Kinjo T."/>
            <person name="Motooka D."/>
            <person name="Nabeya D."/>
            <person name="Jung N."/>
            <person name="Uechi K."/>
            <person name="Horii T."/>
            <person name="Iida T."/>
            <person name="Fujita J."/>
            <person name="Nakamura S."/>
        </authorList>
    </citation>
    <scope>NUCLEOTIDE SEQUENCE [LARGE SCALE GENOMIC DNA]</scope>
    <source>
        <strain evidence="3 4">JCM 17322</strain>
    </source>
</reference>
<dbReference type="GO" id="GO:0016787">
    <property type="term" value="F:hydrolase activity"/>
    <property type="evidence" value="ECO:0007669"/>
    <property type="project" value="UniProtKB-KW"/>
</dbReference>
<organism evidence="3 4">
    <name type="scientific">Mycobacterium botniense</name>
    <dbReference type="NCBI Taxonomy" id="84962"/>
    <lineage>
        <taxon>Bacteria</taxon>
        <taxon>Bacillati</taxon>
        <taxon>Actinomycetota</taxon>
        <taxon>Actinomycetes</taxon>
        <taxon>Mycobacteriales</taxon>
        <taxon>Mycobacteriaceae</taxon>
        <taxon>Mycobacterium</taxon>
    </lineage>
</organism>
<dbReference type="SUPFAM" id="SSF53474">
    <property type="entry name" value="alpha/beta-Hydrolases"/>
    <property type="match status" value="1"/>
</dbReference>
<protein>
    <submittedName>
        <fullName evidence="3">Epoxide hydrolase</fullName>
    </submittedName>
</protein>
<sequence>MPLAGSGARGWRLSRVILVVEDHAMTEPRWLDVQTPVVDVKALTWGAPNAPMALCLHGFPDTAYGWRKFAPRLAEAGWRVVAPFMRGYAPSSIPADGSYHIGALMDDALRVRSAAAGTARDVVIGHDWGAIAATGLAAMPDSPFARAVIMSVPPAAAFRPLSRVPDRGRLIGQLPHQFLRSWYIAYFQLPWLPERSASWVPPLLWKRWSPAYDAEEDLRHVDAAIGAPAGWRAALGPYRATIRNTRPPAHYAELHRYWTQPPRLPTLYLHGRDDGCAAPAFVRWAEKALPEGSAATIVENAGHFLQLEQPEKVAELVLAFIGPVS</sequence>
<comment type="caution">
    <text evidence="3">The sequence shown here is derived from an EMBL/GenBank/DDBJ whole genome shotgun (WGS) entry which is preliminary data.</text>
</comment>
<proteinExistence type="predicted"/>
<dbReference type="AlphaFoldDB" id="A0A7I9XYS2"/>
<keyword evidence="1 3" id="KW-0378">Hydrolase</keyword>
<evidence type="ECO:0000313" key="3">
    <source>
        <dbReference type="EMBL" id="GFG74969.1"/>
    </source>
</evidence>
<dbReference type="InterPro" id="IPR000073">
    <property type="entry name" value="AB_hydrolase_1"/>
</dbReference>
<keyword evidence="4" id="KW-1185">Reference proteome</keyword>